<feature type="coiled-coil region" evidence="1">
    <location>
        <begin position="277"/>
        <end position="332"/>
    </location>
</feature>
<feature type="compositionally biased region" description="Basic and acidic residues" evidence="2">
    <location>
        <begin position="75"/>
        <end position="95"/>
    </location>
</feature>
<organism evidence="3 4">
    <name type="scientific">Leptomonas seymouri</name>
    <dbReference type="NCBI Taxonomy" id="5684"/>
    <lineage>
        <taxon>Eukaryota</taxon>
        <taxon>Discoba</taxon>
        <taxon>Euglenozoa</taxon>
        <taxon>Kinetoplastea</taxon>
        <taxon>Metakinetoplastina</taxon>
        <taxon>Trypanosomatida</taxon>
        <taxon>Trypanosomatidae</taxon>
        <taxon>Leishmaniinae</taxon>
        <taxon>Leptomonas</taxon>
    </lineage>
</organism>
<name>A0A0N0P3M8_LEPSE</name>
<feature type="coiled-coil region" evidence="1">
    <location>
        <begin position="362"/>
        <end position="449"/>
    </location>
</feature>
<feature type="compositionally biased region" description="Basic residues" evidence="2">
    <location>
        <begin position="121"/>
        <end position="130"/>
    </location>
</feature>
<proteinExistence type="predicted"/>
<dbReference type="OMA" id="KLPAMSH"/>
<comment type="caution">
    <text evidence="3">The sequence shown here is derived from an EMBL/GenBank/DDBJ whole genome shotgun (WGS) entry which is preliminary data.</text>
</comment>
<feature type="compositionally biased region" description="Basic residues" evidence="2">
    <location>
        <begin position="694"/>
        <end position="703"/>
    </location>
</feature>
<feature type="region of interest" description="Disordered" evidence="2">
    <location>
        <begin position="1"/>
        <end position="146"/>
    </location>
</feature>
<feature type="compositionally biased region" description="Low complexity" evidence="2">
    <location>
        <begin position="96"/>
        <end position="108"/>
    </location>
</feature>
<dbReference type="AlphaFoldDB" id="A0A0N0P3M8"/>
<keyword evidence="1" id="KW-0175">Coiled coil</keyword>
<feature type="region of interest" description="Disordered" evidence="2">
    <location>
        <begin position="908"/>
        <end position="940"/>
    </location>
</feature>
<dbReference type="Proteomes" id="UP000038009">
    <property type="component" value="Unassembled WGS sequence"/>
</dbReference>
<dbReference type="OrthoDB" id="248885at2759"/>
<gene>
    <name evidence="3" type="ORF">ABL78_6632</name>
</gene>
<feature type="compositionally biased region" description="Low complexity" evidence="2">
    <location>
        <begin position="918"/>
        <end position="927"/>
    </location>
</feature>
<evidence type="ECO:0000256" key="2">
    <source>
        <dbReference type="SAM" id="MobiDB-lite"/>
    </source>
</evidence>
<dbReference type="VEuPathDB" id="TriTrypDB:Lsey_0270_0020"/>
<feature type="region of interest" description="Disordered" evidence="2">
    <location>
        <begin position="490"/>
        <end position="525"/>
    </location>
</feature>
<evidence type="ECO:0000313" key="4">
    <source>
        <dbReference type="Proteomes" id="UP000038009"/>
    </source>
</evidence>
<evidence type="ECO:0000313" key="3">
    <source>
        <dbReference type="EMBL" id="KPI84309.1"/>
    </source>
</evidence>
<sequence length="1030" mass="114240">MDTSASVADTSLADVDSIDTPPRVTPLSSRLPKAASASSTKKTTKKTQRGDDDNMEDVFDSQPSSAADSTGRHSPAKEAGRSHTEQIRKTGREGSGDSAATGTTSTAARTLVPSKGSLYSHRSRNKRRTQRQTSSSSVERRTPQLGVAGTAAGLPFSAYPPSSVLAAQYGGQLFSDRSKTISKAAEAAAVNSSTQHVKGDITERIVCSERDPDVSNDTLRRRMLDKENEFDEKIQTIHHTFQNAGEQLVMRDSIIAQLQDELAQLRTEATRIPKDYQVREEKLLLRVEDMMRELREEQTRTKRYRRAADEEVKQLREALHTADKQLAQQQRVTDDILRQLRASDKAVQAEKVKHAAALQECRQIHEDKLTEFQQAYNALQKELVKSHTRSEDAEKDRAEWQAKLLQHELDSRRRHSGDSLRVKELVTANEALREEVEAVQLSMARLLQLMSEVPVLADYLQWNELSSEFVFLGYPTRYFANVNAGNASRMASPVGRGTSPRSQRYESRQTSPARRRAGGCTGGVSSFSTEERSGVDYNVVHPSPASSASAAAAAPYYQDANVSGGSFTGTGVEDGVYAGVASSLSKNVWLNGRWAQQMMDIIASENNFTRLKRIKLLELEEAAQLSEQLPSAHDVLDGRRSEQDYWIPYAVFTEAQKFKNKYYPKLPAMSHFSPFLIRLNMIWRAKLQDRLRVRQGSRKRSASRRQSAAVDSRNSSHRRARGMCNEGEVISRMTSQSAVASQLGSRRSEELLSQLVHGEARLNEIRAEHHRLRRDARLHVSSQKALQLLRQYDELICGAHRSLGDMFHLADQLYTYSSNAANAQTGADEEDRTHTAAMESLHDAQLHAQMATDIAEAVNARDRLLCVVERTCERVCDVGDSLSTRMVSYYSDLHQLLHILHHHIRQLRTRGSTDGGERSSSSSSSSGGRRGGGARTRAGRGEVEIPGLSYKLRSALREQYGTTETLVNDDAPASFSAGSSSIRVDSLLQLAASVLDFGNEVRKEVTDASAALRTISEQAMREAGQLHAGA</sequence>
<keyword evidence="4" id="KW-1185">Reference proteome</keyword>
<reference evidence="3 4" key="1">
    <citation type="journal article" date="2015" name="PLoS Pathog.">
        <title>Leptomonas seymouri: Adaptations to the Dixenous Life Cycle Analyzed by Genome Sequencing, Transcriptome Profiling and Co-infection with Leishmania donovani.</title>
        <authorList>
            <person name="Kraeva N."/>
            <person name="Butenko A."/>
            <person name="Hlavacova J."/>
            <person name="Kostygov A."/>
            <person name="Myskova J."/>
            <person name="Grybchuk D."/>
            <person name="Lestinova T."/>
            <person name="Votypka J."/>
            <person name="Volf P."/>
            <person name="Opperdoes F."/>
            <person name="Flegontov P."/>
            <person name="Lukes J."/>
            <person name="Yurchenko V."/>
        </authorList>
    </citation>
    <scope>NUCLEOTIDE SEQUENCE [LARGE SCALE GENOMIC DNA]</scope>
    <source>
        <strain evidence="3 4">ATCC 30220</strain>
    </source>
</reference>
<feature type="region of interest" description="Disordered" evidence="2">
    <location>
        <begin position="694"/>
        <end position="721"/>
    </location>
</feature>
<accession>A0A0N0P3M8</accession>
<protein>
    <submittedName>
        <fullName evidence="3">Uncharacterized protein</fullName>
    </submittedName>
</protein>
<evidence type="ECO:0000256" key="1">
    <source>
        <dbReference type="SAM" id="Coils"/>
    </source>
</evidence>
<dbReference type="EMBL" id="LJSK01000270">
    <property type="protein sequence ID" value="KPI84309.1"/>
    <property type="molecule type" value="Genomic_DNA"/>
</dbReference>
<feature type="compositionally biased region" description="Low complexity" evidence="2">
    <location>
        <begin position="704"/>
        <end position="713"/>
    </location>
</feature>